<keyword evidence="3" id="KW-1185">Reference proteome</keyword>
<name>A0A1G6X7F1_9FLAO</name>
<proteinExistence type="predicted"/>
<sequence length="116" mass="13269">MAFEEVKENLSEAEATARSYIESSREFYKLKGFKVLMKGLMVFVKIASVGITLMMALLFLSISAAFYIGTELGKTSYGFLIVGGFYLVVCLLIYIFRHSLRKPLLKKFSEFYFDEI</sequence>
<gene>
    <name evidence="2" type="ORF">SAMN05421636_101534</name>
</gene>
<reference evidence="2 3" key="1">
    <citation type="submission" date="2016-10" db="EMBL/GenBank/DDBJ databases">
        <authorList>
            <person name="de Groot N.N."/>
        </authorList>
    </citation>
    <scope>NUCLEOTIDE SEQUENCE [LARGE SCALE GENOMIC DNA]</scope>
    <source>
        <strain evidence="2 3">DSM 23421</strain>
    </source>
</reference>
<keyword evidence="1" id="KW-0472">Membrane</keyword>
<keyword evidence="1" id="KW-1133">Transmembrane helix</keyword>
<feature type="transmembrane region" description="Helical" evidence="1">
    <location>
        <begin position="40"/>
        <end position="69"/>
    </location>
</feature>
<organism evidence="2 3">
    <name type="scientific">Pricia antarctica</name>
    <dbReference type="NCBI Taxonomy" id="641691"/>
    <lineage>
        <taxon>Bacteria</taxon>
        <taxon>Pseudomonadati</taxon>
        <taxon>Bacteroidota</taxon>
        <taxon>Flavobacteriia</taxon>
        <taxon>Flavobacteriales</taxon>
        <taxon>Flavobacteriaceae</taxon>
        <taxon>Pricia</taxon>
    </lineage>
</organism>
<keyword evidence="1" id="KW-0812">Transmembrane</keyword>
<evidence type="ECO:0000256" key="1">
    <source>
        <dbReference type="SAM" id="Phobius"/>
    </source>
</evidence>
<dbReference type="STRING" id="641691.SAMN05421636_101534"/>
<evidence type="ECO:0000313" key="3">
    <source>
        <dbReference type="Proteomes" id="UP000199109"/>
    </source>
</evidence>
<dbReference type="AlphaFoldDB" id="A0A1G6X7F1"/>
<protein>
    <recommendedName>
        <fullName evidence="4">Holin-X, holin superfamily III</fullName>
    </recommendedName>
</protein>
<dbReference type="RefSeq" id="WP_091865388.1">
    <property type="nucleotide sequence ID" value="NZ_FNAO01000001.1"/>
</dbReference>
<feature type="transmembrane region" description="Helical" evidence="1">
    <location>
        <begin position="75"/>
        <end position="96"/>
    </location>
</feature>
<dbReference type="OrthoDB" id="1144182at2"/>
<dbReference type="EMBL" id="FNAO01000001">
    <property type="protein sequence ID" value="SDD73197.1"/>
    <property type="molecule type" value="Genomic_DNA"/>
</dbReference>
<evidence type="ECO:0000313" key="2">
    <source>
        <dbReference type="EMBL" id="SDD73197.1"/>
    </source>
</evidence>
<accession>A0A1G6X7F1</accession>
<dbReference type="Proteomes" id="UP000199109">
    <property type="component" value="Unassembled WGS sequence"/>
</dbReference>
<evidence type="ECO:0008006" key="4">
    <source>
        <dbReference type="Google" id="ProtNLM"/>
    </source>
</evidence>